<keyword evidence="1" id="KW-0472">Membrane</keyword>
<gene>
    <name evidence="2" type="ORF">A2572_02875</name>
</gene>
<evidence type="ECO:0000313" key="2">
    <source>
        <dbReference type="EMBL" id="OGD83106.1"/>
    </source>
</evidence>
<accession>A0A1F5FU12</accession>
<protein>
    <submittedName>
        <fullName evidence="2">Uncharacterized protein</fullName>
    </submittedName>
</protein>
<reference evidence="2 3" key="1">
    <citation type="journal article" date="2016" name="Nat. Commun.">
        <title>Thousands of microbial genomes shed light on interconnected biogeochemical processes in an aquifer system.</title>
        <authorList>
            <person name="Anantharaman K."/>
            <person name="Brown C.T."/>
            <person name="Hug L.A."/>
            <person name="Sharon I."/>
            <person name="Castelle C.J."/>
            <person name="Probst A.J."/>
            <person name="Thomas B.C."/>
            <person name="Singh A."/>
            <person name="Wilkins M.J."/>
            <person name="Karaoz U."/>
            <person name="Brodie E.L."/>
            <person name="Williams K.H."/>
            <person name="Hubbard S.S."/>
            <person name="Banfield J.F."/>
        </authorList>
    </citation>
    <scope>NUCLEOTIDE SEQUENCE [LARGE SCALE GENOMIC DNA]</scope>
</reference>
<dbReference type="EMBL" id="MFAQ01000028">
    <property type="protein sequence ID" value="OGD83106.1"/>
    <property type="molecule type" value="Genomic_DNA"/>
</dbReference>
<feature type="transmembrane region" description="Helical" evidence="1">
    <location>
        <begin position="30"/>
        <end position="53"/>
    </location>
</feature>
<dbReference type="Proteomes" id="UP000179237">
    <property type="component" value="Unassembled WGS sequence"/>
</dbReference>
<feature type="transmembrane region" description="Helical" evidence="1">
    <location>
        <begin position="65"/>
        <end position="85"/>
    </location>
</feature>
<keyword evidence="1" id="KW-0812">Transmembrane</keyword>
<evidence type="ECO:0000256" key="1">
    <source>
        <dbReference type="SAM" id="Phobius"/>
    </source>
</evidence>
<keyword evidence="1" id="KW-1133">Transmembrane helix</keyword>
<proteinExistence type="predicted"/>
<feature type="transmembrane region" description="Helical" evidence="1">
    <location>
        <begin position="97"/>
        <end position="122"/>
    </location>
</feature>
<comment type="caution">
    <text evidence="2">The sequence shown here is derived from an EMBL/GenBank/DDBJ whole genome shotgun (WGS) entry which is preliminary data.</text>
</comment>
<dbReference type="AlphaFoldDB" id="A0A1F5FU12"/>
<evidence type="ECO:0000313" key="3">
    <source>
        <dbReference type="Proteomes" id="UP000179237"/>
    </source>
</evidence>
<organism evidence="2 3">
    <name type="scientific">Candidatus Collierbacteria bacterium RIFOXYD1_FULL_40_9</name>
    <dbReference type="NCBI Taxonomy" id="1817731"/>
    <lineage>
        <taxon>Bacteria</taxon>
        <taxon>Candidatus Collieribacteriota</taxon>
    </lineage>
</organism>
<name>A0A1F5FU12_9BACT</name>
<sequence>MYNPINPISHSQYTQSIAQKPKRKINLKPLFISLIFIGLYILTIILSTFLASFSENIDQLNLTTTFDPIITIAYILVFYSVSFYYSLTKKQAYNYLLLALFLSFTINFVEGAMILVFLAPILRKLKLIESQTQQ</sequence>